<evidence type="ECO:0000313" key="2">
    <source>
        <dbReference type="EMBL" id="KAJ6638277.1"/>
    </source>
</evidence>
<dbReference type="InterPro" id="IPR043136">
    <property type="entry name" value="B30.2/SPRY_sf"/>
</dbReference>
<dbReference type="InterPro" id="IPR003877">
    <property type="entry name" value="SPRY_dom"/>
</dbReference>
<dbReference type="PANTHER" id="PTHR20951:SF2">
    <property type="entry name" value="SPRY DOMAIN-CONTAINING PROTEIN 7"/>
    <property type="match status" value="1"/>
</dbReference>
<dbReference type="PANTHER" id="PTHR20951">
    <property type="entry name" value="C13ORF1 PROTEIN-RELATED"/>
    <property type="match status" value="1"/>
</dbReference>
<dbReference type="CDD" id="cd12880">
    <property type="entry name" value="SPRYD7"/>
    <property type="match status" value="1"/>
</dbReference>
<sequence length="223" mass="24370">MFCCLRFCLNNSMSRPKTAGHRNTNIDRIKLDNAHMGHEVVIVKDGCRICGSGGALTSAPLVQSKSYFEVKLQQSGHWSVGLATRKTDLNKTKGGTDKESWCLGSDNLVLHDNVEVHKLSMKSADISSSLDNINGTTVIVPESQSNETGIPCEGDTLGVAYDHVELNFYLNGKKLDIPVLNVKGTVYPVLFVDDGAILDIILDDFNYGPPPGFEKIMIEQSLL</sequence>
<dbReference type="SMART" id="SM00449">
    <property type="entry name" value="SPRY"/>
    <property type="match status" value="1"/>
</dbReference>
<gene>
    <name evidence="2" type="primary">SPRYD7</name>
    <name evidence="2" type="ORF">Bhyg_11011</name>
</gene>
<dbReference type="Gene3D" id="2.60.120.920">
    <property type="match status" value="1"/>
</dbReference>
<organism evidence="2 3">
    <name type="scientific">Pseudolycoriella hygida</name>
    <dbReference type="NCBI Taxonomy" id="35572"/>
    <lineage>
        <taxon>Eukaryota</taxon>
        <taxon>Metazoa</taxon>
        <taxon>Ecdysozoa</taxon>
        <taxon>Arthropoda</taxon>
        <taxon>Hexapoda</taxon>
        <taxon>Insecta</taxon>
        <taxon>Pterygota</taxon>
        <taxon>Neoptera</taxon>
        <taxon>Endopterygota</taxon>
        <taxon>Diptera</taxon>
        <taxon>Nematocera</taxon>
        <taxon>Sciaroidea</taxon>
        <taxon>Sciaridae</taxon>
        <taxon>Pseudolycoriella</taxon>
    </lineage>
</organism>
<protein>
    <submittedName>
        <fullName evidence="2">SPRY domain-containing protein 7</fullName>
    </submittedName>
</protein>
<accession>A0A9Q0MX99</accession>
<name>A0A9Q0MX99_9DIPT</name>
<dbReference type="EMBL" id="WJQU01000003">
    <property type="protein sequence ID" value="KAJ6638277.1"/>
    <property type="molecule type" value="Genomic_DNA"/>
</dbReference>
<dbReference type="Pfam" id="PF00622">
    <property type="entry name" value="SPRY"/>
    <property type="match status" value="1"/>
</dbReference>
<dbReference type="OrthoDB" id="40953at2759"/>
<proteinExistence type="predicted"/>
<evidence type="ECO:0000259" key="1">
    <source>
        <dbReference type="SMART" id="SM00449"/>
    </source>
</evidence>
<reference evidence="2" key="1">
    <citation type="submission" date="2022-07" db="EMBL/GenBank/DDBJ databases">
        <authorList>
            <person name="Trinca V."/>
            <person name="Uliana J.V.C."/>
            <person name="Torres T.T."/>
            <person name="Ward R.J."/>
            <person name="Monesi N."/>
        </authorList>
    </citation>
    <scope>NUCLEOTIDE SEQUENCE</scope>
    <source>
        <strain evidence="2">HSMRA1968</strain>
        <tissue evidence="2">Whole embryos</tissue>
    </source>
</reference>
<dbReference type="AlphaFoldDB" id="A0A9Q0MX99"/>
<comment type="caution">
    <text evidence="2">The sequence shown here is derived from an EMBL/GenBank/DDBJ whole genome shotgun (WGS) entry which is preliminary data.</text>
</comment>
<feature type="domain" description="SPRY" evidence="1">
    <location>
        <begin position="63"/>
        <end position="211"/>
    </location>
</feature>
<dbReference type="Proteomes" id="UP001151699">
    <property type="component" value="Chromosome X"/>
</dbReference>
<dbReference type="InterPro" id="IPR035766">
    <property type="entry name" value="SPRYD7"/>
</dbReference>
<dbReference type="SUPFAM" id="SSF49899">
    <property type="entry name" value="Concanavalin A-like lectins/glucanases"/>
    <property type="match status" value="1"/>
</dbReference>
<keyword evidence="3" id="KW-1185">Reference proteome</keyword>
<dbReference type="InterPro" id="IPR013320">
    <property type="entry name" value="ConA-like_dom_sf"/>
</dbReference>
<evidence type="ECO:0000313" key="3">
    <source>
        <dbReference type="Proteomes" id="UP001151699"/>
    </source>
</evidence>